<name>A0A9P7JIL2_9AGAM</name>
<dbReference type="SUPFAM" id="SSF53067">
    <property type="entry name" value="Actin-like ATPase domain"/>
    <property type="match status" value="4"/>
</dbReference>
<dbReference type="OrthoDB" id="2963168at2759"/>
<dbReference type="GeneID" id="64624149"/>
<protein>
    <submittedName>
        <fullName evidence="1">Uncharacterized protein</fullName>
    </submittedName>
</protein>
<accession>A0A9P7JIL2</accession>
<evidence type="ECO:0000313" key="2">
    <source>
        <dbReference type="Proteomes" id="UP000807769"/>
    </source>
</evidence>
<dbReference type="Gene3D" id="3.90.640.10">
    <property type="entry name" value="Actin, Chain A, domain 4"/>
    <property type="match status" value="2"/>
</dbReference>
<dbReference type="CDD" id="cd10170">
    <property type="entry name" value="ASKHA_NBD_HSP70"/>
    <property type="match status" value="2"/>
</dbReference>
<keyword evidence="2" id="KW-1185">Reference proteome</keyword>
<dbReference type="InterPro" id="IPR043129">
    <property type="entry name" value="ATPase_NBD"/>
</dbReference>
<proteinExistence type="predicted"/>
<comment type="caution">
    <text evidence="1">The sequence shown here is derived from an EMBL/GenBank/DDBJ whole genome shotgun (WGS) entry which is preliminary data.</text>
</comment>
<organism evidence="1 2">
    <name type="scientific">Suillus subaureus</name>
    <dbReference type="NCBI Taxonomy" id="48587"/>
    <lineage>
        <taxon>Eukaryota</taxon>
        <taxon>Fungi</taxon>
        <taxon>Dikarya</taxon>
        <taxon>Basidiomycota</taxon>
        <taxon>Agaricomycotina</taxon>
        <taxon>Agaricomycetes</taxon>
        <taxon>Agaricomycetidae</taxon>
        <taxon>Boletales</taxon>
        <taxon>Suillineae</taxon>
        <taxon>Suillaceae</taxon>
        <taxon>Suillus</taxon>
    </lineage>
</organism>
<dbReference type="EMBL" id="JABBWG010000003">
    <property type="protein sequence ID" value="KAG1824472.1"/>
    <property type="molecule type" value="Genomic_DNA"/>
</dbReference>
<dbReference type="PANTHER" id="PTHR14187">
    <property type="entry name" value="ALPHA KINASE/ELONGATION FACTOR 2 KINASE"/>
    <property type="match status" value="1"/>
</dbReference>
<dbReference type="Gene3D" id="3.30.420.40">
    <property type="match status" value="4"/>
</dbReference>
<dbReference type="PANTHER" id="PTHR14187:SF5">
    <property type="entry name" value="HEAT SHOCK 70 KDA PROTEIN 12A"/>
    <property type="match status" value="1"/>
</dbReference>
<dbReference type="Proteomes" id="UP000807769">
    <property type="component" value="Unassembled WGS sequence"/>
</dbReference>
<reference evidence="1" key="1">
    <citation type="journal article" date="2020" name="New Phytol.">
        <title>Comparative genomics reveals dynamic genome evolution in host specialist ectomycorrhizal fungi.</title>
        <authorList>
            <person name="Lofgren L.A."/>
            <person name="Nguyen N.H."/>
            <person name="Vilgalys R."/>
            <person name="Ruytinx J."/>
            <person name="Liao H.L."/>
            <person name="Branco S."/>
            <person name="Kuo A."/>
            <person name="LaButti K."/>
            <person name="Lipzen A."/>
            <person name="Andreopoulos W."/>
            <person name="Pangilinan J."/>
            <person name="Riley R."/>
            <person name="Hundley H."/>
            <person name="Na H."/>
            <person name="Barry K."/>
            <person name="Grigoriev I.V."/>
            <person name="Stajich J.E."/>
            <person name="Kennedy P.G."/>
        </authorList>
    </citation>
    <scope>NUCLEOTIDE SEQUENCE</scope>
    <source>
        <strain evidence="1">MN1</strain>
    </source>
</reference>
<dbReference type="RefSeq" id="XP_041198189.1">
    <property type="nucleotide sequence ID" value="XM_041330132.1"/>
</dbReference>
<dbReference type="AlphaFoldDB" id="A0A9P7JIL2"/>
<evidence type="ECO:0000313" key="1">
    <source>
        <dbReference type="EMBL" id="KAG1824472.1"/>
    </source>
</evidence>
<sequence>MLPRQPYRGSVRKLVLAFDVGTTYSAISYCILDPGEVPKIEPVTRYPAQEHSGGNSKIPSILYYDSNGIVRAIGAEARQEHIIERAEEEGWIKLEWFVSRIVEFNLTANHITDDDIPPLPRGKNAVEVLGDFMQYLFRCARSYIEETHPSGSNLWRSLENRIEFVLTHPNGWEGPQQKQIRLAAVLGGLIPSTEDGMARVHLLTEGEASLHYCVANILASDAFSPGQGVVVIDAGGGTLDLSAYSMTLSPTLIEEIAAAECRLQGSVFVTRRAHGLLQEKLSGSRFGTPDVVKQMTDIFDSTTKLRFRNPEDPSYIKFGTVRDKDPQHDIRNGQLKLSGQDVAKLFEPSISGIIEAFEAQRKAAGTPITFVFFVGGFAASDWMFAKLQAYFQSLGISFSRPDNHCNKAVADGAVSYFIDHLVSSRVSRFTYGTECSVPFNPFDMEHRARQKDGTRVSEQQEFSETFAIRRYNQAACNQVEVGIMSYRGLLPKPDWMDIERSSFSTLCTVRADTSKIAEKLTPKRSVEGSTYYAMEIKVVLLFGLTELKAVISWEDGVSHQFPDNIASLTCAFPAQEHVGGDCKIPSIICYDSDGIVRAVGAEATQEYIEEEIDDNGWVKLEWWKLHLRPRTMASSHITDQDIPALPRNKTAVQVLADFMHYLHQCAKKYIEESQANGADMLRSVEHTTEFVLSHPNGWEGPQQTQIRNAAVMAGLVPDTPEGRSRIYLVTEGEASLHYCLGSGLAADGFRDNEGVIIVDAGGGTIDVSAYHMATAPSFEEIAPAECRLQGSIFVSRRAKAMLREKLRGSQFGGEDMVSHMAKIFDSTTKQRFGNESDPAYIKFGTIKDKDTSFNIRSGQLKLMGSDVATLFEPSAEAIIEAIEEQRHAATKNISTVFLVGGFAASEWLFTRLQNHLRPLGFGFCRPDSHTAKAVADGAVAFFLDHRVSARVAKFTYGTRCATQFDRNDPQHKLRASMAVPRPSGRTVLPNAFSAILTKGTAVSETKKFSKNFITEVVDRSACDMITTEIVCYRGDSLNPRWTDSEPGMFSTLCNVHADTSKVAHTISPRRGYAGLQFFRQEFSIILMFGLTELQAQLSWEEDVSASRDLAPRCVLMHVRHLGG</sequence>
<gene>
    <name evidence="1" type="ORF">BJ212DRAFT_1260748</name>
</gene>